<organism evidence="3 4">
    <name type="scientific">Zhihengliuella flava</name>
    <dbReference type="NCBI Taxonomy" id="1285193"/>
    <lineage>
        <taxon>Bacteria</taxon>
        <taxon>Bacillati</taxon>
        <taxon>Actinomycetota</taxon>
        <taxon>Actinomycetes</taxon>
        <taxon>Micrococcales</taxon>
        <taxon>Micrococcaceae</taxon>
        <taxon>Zhihengliuella</taxon>
    </lineage>
</organism>
<sequence>MLVWTLVSLLVRPWAGEGEVIGAVDLERSDPSAAASSAPPQPEIEEGTLTADEPSTGSGVGEQPSADADLILVHVAGAVHHPDVYKLPPGARVHEALTAAGGATEEASPASLNLAAEVHDGEQLYVPTLDEAAGARPPTGPGSGSEADAAEETVNVNLADAGALEELPGIGPALAERIVEFRERNGPFGALADLDAVSGIGPVLVEELADAVTF</sequence>
<dbReference type="InterPro" id="IPR003583">
    <property type="entry name" value="Hlx-hairpin-Hlx_DNA-bd_motif"/>
</dbReference>
<dbReference type="InterPro" id="IPR019554">
    <property type="entry name" value="Soluble_ligand-bd"/>
</dbReference>
<feature type="region of interest" description="Disordered" evidence="1">
    <location>
        <begin position="31"/>
        <end position="64"/>
    </location>
</feature>
<evidence type="ECO:0000313" key="4">
    <source>
        <dbReference type="Proteomes" id="UP000625033"/>
    </source>
</evidence>
<evidence type="ECO:0000256" key="1">
    <source>
        <dbReference type="SAM" id="MobiDB-lite"/>
    </source>
</evidence>
<feature type="domain" description="Helix-hairpin-helix DNA-binding motif class 1" evidence="2">
    <location>
        <begin position="192"/>
        <end position="211"/>
    </location>
</feature>
<dbReference type="Gene3D" id="1.10.150.310">
    <property type="entry name" value="Tex RuvX-like domain-like"/>
    <property type="match status" value="1"/>
</dbReference>
<dbReference type="InterPro" id="IPR010994">
    <property type="entry name" value="RuvA_2-like"/>
</dbReference>
<dbReference type="GO" id="GO:0015627">
    <property type="term" value="C:type II protein secretion system complex"/>
    <property type="evidence" value="ECO:0007669"/>
    <property type="project" value="TreeGrafter"/>
</dbReference>
<protein>
    <submittedName>
        <fullName evidence="3">Competence protein ComEA</fullName>
    </submittedName>
</protein>
<keyword evidence="4" id="KW-1185">Reference proteome</keyword>
<dbReference type="EMBL" id="JADOTZ010000001">
    <property type="protein sequence ID" value="MBG6083345.1"/>
    <property type="molecule type" value="Genomic_DNA"/>
</dbReference>
<dbReference type="PANTHER" id="PTHR21180">
    <property type="entry name" value="ENDONUCLEASE/EXONUCLEASE/PHOSPHATASE FAMILY DOMAIN-CONTAINING PROTEIN 1"/>
    <property type="match status" value="1"/>
</dbReference>
<dbReference type="Gene3D" id="3.10.560.10">
    <property type="entry name" value="Outer membrane lipoprotein wza domain like"/>
    <property type="match status" value="1"/>
</dbReference>
<dbReference type="AlphaFoldDB" id="A0A931GDV0"/>
<dbReference type="SMART" id="SM00278">
    <property type="entry name" value="HhH1"/>
    <property type="match status" value="2"/>
</dbReference>
<dbReference type="InterPro" id="IPR051675">
    <property type="entry name" value="Endo/Exo/Phosphatase_dom_1"/>
</dbReference>
<dbReference type="RefSeq" id="WP_196834796.1">
    <property type="nucleotide sequence ID" value="NZ_JADOTZ010000001.1"/>
</dbReference>
<accession>A0A931GDV0</accession>
<comment type="caution">
    <text evidence="3">The sequence shown here is derived from an EMBL/GenBank/DDBJ whole genome shotgun (WGS) entry which is preliminary data.</text>
</comment>
<dbReference type="PANTHER" id="PTHR21180:SF32">
    <property type="entry name" value="ENDONUCLEASE_EXONUCLEASE_PHOSPHATASE FAMILY DOMAIN-CONTAINING PROTEIN 1"/>
    <property type="match status" value="1"/>
</dbReference>
<evidence type="ECO:0000313" key="3">
    <source>
        <dbReference type="EMBL" id="MBG6083345.1"/>
    </source>
</evidence>
<dbReference type="GO" id="GO:0015628">
    <property type="term" value="P:protein secretion by the type II secretion system"/>
    <property type="evidence" value="ECO:0007669"/>
    <property type="project" value="TreeGrafter"/>
</dbReference>
<dbReference type="Pfam" id="PF10531">
    <property type="entry name" value="SLBB"/>
    <property type="match status" value="1"/>
</dbReference>
<dbReference type="Pfam" id="PF12836">
    <property type="entry name" value="HHH_3"/>
    <property type="match status" value="1"/>
</dbReference>
<dbReference type="SUPFAM" id="SSF47781">
    <property type="entry name" value="RuvA domain 2-like"/>
    <property type="match status" value="1"/>
</dbReference>
<dbReference type="Proteomes" id="UP000625033">
    <property type="component" value="Unassembled WGS sequence"/>
</dbReference>
<gene>
    <name evidence="3" type="ORF">IW252_000112</name>
</gene>
<dbReference type="GO" id="GO:0003677">
    <property type="term" value="F:DNA binding"/>
    <property type="evidence" value="ECO:0007669"/>
    <property type="project" value="InterPro"/>
</dbReference>
<proteinExistence type="predicted"/>
<reference evidence="3" key="1">
    <citation type="submission" date="2020-11" db="EMBL/GenBank/DDBJ databases">
        <title>Sequencing the genomes of 1000 actinobacteria strains.</title>
        <authorList>
            <person name="Klenk H.-P."/>
        </authorList>
    </citation>
    <scope>NUCLEOTIDE SEQUENCE</scope>
    <source>
        <strain evidence="3">DSM 26152</strain>
    </source>
</reference>
<dbReference type="GO" id="GO:0006281">
    <property type="term" value="P:DNA repair"/>
    <property type="evidence" value="ECO:0007669"/>
    <property type="project" value="InterPro"/>
</dbReference>
<name>A0A931GDV0_9MICC</name>
<feature type="domain" description="Helix-hairpin-helix DNA-binding motif class 1" evidence="2">
    <location>
        <begin position="162"/>
        <end position="181"/>
    </location>
</feature>
<evidence type="ECO:0000259" key="2">
    <source>
        <dbReference type="SMART" id="SM00278"/>
    </source>
</evidence>